<dbReference type="GO" id="GO:0006357">
    <property type="term" value="P:regulation of transcription by RNA polymerase II"/>
    <property type="evidence" value="ECO:0007669"/>
    <property type="project" value="UniProtKB-ARBA"/>
</dbReference>
<dbReference type="SUPFAM" id="SSF57667">
    <property type="entry name" value="beta-beta-alpha zinc fingers"/>
    <property type="match status" value="1"/>
</dbReference>
<keyword evidence="1" id="KW-0479">Metal-binding</keyword>
<keyword evidence="4" id="KW-0862">Zinc</keyword>
<dbReference type="InterPro" id="IPR013087">
    <property type="entry name" value="Znf_C2H2_type"/>
</dbReference>
<dbReference type="OrthoDB" id="427030at2759"/>
<keyword evidence="2" id="KW-0677">Repeat</keyword>
<keyword evidence="3 5" id="KW-0863">Zinc-finger</keyword>
<feature type="region of interest" description="Disordered" evidence="6">
    <location>
        <begin position="72"/>
        <end position="100"/>
    </location>
</feature>
<dbReference type="Proteomes" id="UP000000305">
    <property type="component" value="Unassembled WGS sequence"/>
</dbReference>
<feature type="domain" description="C2H2-type" evidence="7">
    <location>
        <begin position="22"/>
        <end position="49"/>
    </location>
</feature>
<evidence type="ECO:0000256" key="2">
    <source>
        <dbReference type="ARBA" id="ARBA00022737"/>
    </source>
</evidence>
<evidence type="ECO:0000256" key="5">
    <source>
        <dbReference type="PROSITE-ProRule" id="PRU00042"/>
    </source>
</evidence>
<dbReference type="GO" id="GO:0008270">
    <property type="term" value="F:zinc ion binding"/>
    <property type="evidence" value="ECO:0007669"/>
    <property type="project" value="UniProtKB-KW"/>
</dbReference>
<evidence type="ECO:0000259" key="7">
    <source>
        <dbReference type="PROSITE" id="PS50157"/>
    </source>
</evidence>
<dbReference type="AlphaFoldDB" id="E9GJT0"/>
<name>E9GJT0_DAPPU</name>
<evidence type="ECO:0000256" key="3">
    <source>
        <dbReference type="ARBA" id="ARBA00022771"/>
    </source>
</evidence>
<keyword evidence="9" id="KW-1185">Reference proteome</keyword>
<evidence type="ECO:0000256" key="4">
    <source>
        <dbReference type="ARBA" id="ARBA00022833"/>
    </source>
</evidence>
<proteinExistence type="predicted"/>
<dbReference type="EMBL" id="GL732548">
    <property type="protein sequence ID" value="EFX80165.1"/>
    <property type="molecule type" value="Genomic_DNA"/>
</dbReference>
<dbReference type="InParanoid" id="E9GJT0"/>
<dbReference type="FunFam" id="3.30.160.60:FF:000100">
    <property type="entry name" value="Zinc finger 45-like"/>
    <property type="match status" value="1"/>
</dbReference>
<evidence type="ECO:0000313" key="9">
    <source>
        <dbReference type="Proteomes" id="UP000000305"/>
    </source>
</evidence>
<protein>
    <recommendedName>
        <fullName evidence="7">C2H2-type domain-containing protein</fullName>
    </recommendedName>
</protein>
<feature type="compositionally biased region" description="Polar residues" evidence="6">
    <location>
        <begin position="81"/>
        <end position="92"/>
    </location>
</feature>
<dbReference type="InterPro" id="IPR036236">
    <property type="entry name" value="Znf_C2H2_sf"/>
</dbReference>
<dbReference type="Gene3D" id="3.30.160.60">
    <property type="entry name" value="Classic Zinc Finger"/>
    <property type="match status" value="1"/>
</dbReference>
<organism evidence="8 9">
    <name type="scientific">Daphnia pulex</name>
    <name type="common">Water flea</name>
    <dbReference type="NCBI Taxonomy" id="6669"/>
    <lineage>
        <taxon>Eukaryota</taxon>
        <taxon>Metazoa</taxon>
        <taxon>Ecdysozoa</taxon>
        <taxon>Arthropoda</taxon>
        <taxon>Crustacea</taxon>
        <taxon>Branchiopoda</taxon>
        <taxon>Diplostraca</taxon>
        <taxon>Cladocera</taxon>
        <taxon>Anomopoda</taxon>
        <taxon>Daphniidae</taxon>
        <taxon>Daphnia</taxon>
    </lineage>
</organism>
<dbReference type="KEGG" id="dpx:DAPPUDRAFT_304199"/>
<sequence>MCFRYHTSMTRVWLIHTGDKQFLCTQCSKTFTQVAKMKRDMLTHTSESKGQLYPGRFCGVELASKSDVRIHVAKEHEQKNKSQQPNRPTTGSPVAEENPN</sequence>
<evidence type="ECO:0000313" key="8">
    <source>
        <dbReference type="EMBL" id="EFX80165.1"/>
    </source>
</evidence>
<dbReference type="PANTHER" id="PTHR14003">
    <property type="entry name" value="TRANSCRIPTIONAL REPRESSOR PROTEIN YY"/>
    <property type="match status" value="1"/>
</dbReference>
<dbReference type="PROSITE" id="PS50157">
    <property type="entry name" value="ZINC_FINGER_C2H2_2"/>
    <property type="match status" value="1"/>
</dbReference>
<dbReference type="PANTHER" id="PTHR14003:SF19">
    <property type="entry name" value="YY2 TRANSCRIPTION FACTOR"/>
    <property type="match status" value="1"/>
</dbReference>
<reference evidence="8 9" key="1">
    <citation type="journal article" date="2011" name="Science">
        <title>The ecoresponsive genome of Daphnia pulex.</title>
        <authorList>
            <person name="Colbourne J.K."/>
            <person name="Pfrender M.E."/>
            <person name="Gilbert D."/>
            <person name="Thomas W.K."/>
            <person name="Tucker A."/>
            <person name="Oakley T.H."/>
            <person name="Tokishita S."/>
            <person name="Aerts A."/>
            <person name="Arnold G.J."/>
            <person name="Basu M.K."/>
            <person name="Bauer D.J."/>
            <person name="Caceres C.E."/>
            <person name="Carmel L."/>
            <person name="Casola C."/>
            <person name="Choi J.H."/>
            <person name="Detter J.C."/>
            <person name="Dong Q."/>
            <person name="Dusheyko S."/>
            <person name="Eads B.D."/>
            <person name="Frohlich T."/>
            <person name="Geiler-Samerotte K.A."/>
            <person name="Gerlach D."/>
            <person name="Hatcher P."/>
            <person name="Jogdeo S."/>
            <person name="Krijgsveld J."/>
            <person name="Kriventseva E.V."/>
            <person name="Kultz D."/>
            <person name="Laforsch C."/>
            <person name="Lindquist E."/>
            <person name="Lopez J."/>
            <person name="Manak J.R."/>
            <person name="Muller J."/>
            <person name="Pangilinan J."/>
            <person name="Patwardhan R.P."/>
            <person name="Pitluck S."/>
            <person name="Pritham E.J."/>
            <person name="Rechtsteiner A."/>
            <person name="Rho M."/>
            <person name="Rogozin I.B."/>
            <person name="Sakarya O."/>
            <person name="Salamov A."/>
            <person name="Schaack S."/>
            <person name="Shapiro H."/>
            <person name="Shiga Y."/>
            <person name="Skalitzky C."/>
            <person name="Smith Z."/>
            <person name="Souvorov A."/>
            <person name="Sung W."/>
            <person name="Tang Z."/>
            <person name="Tsuchiya D."/>
            <person name="Tu H."/>
            <person name="Vos H."/>
            <person name="Wang M."/>
            <person name="Wolf Y.I."/>
            <person name="Yamagata H."/>
            <person name="Yamada T."/>
            <person name="Ye Y."/>
            <person name="Shaw J.R."/>
            <person name="Andrews J."/>
            <person name="Crease T.J."/>
            <person name="Tang H."/>
            <person name="Lucas S.M."/>
            <person name="Robertson H.M."/>
            <person name="Bork P."/>
            <person name="Koonin E.V."/>
            <person name="Zdobnov E.M."/>
            <person name="Grigoriev I.V."/>
            <person name="Lynch M."/>
            <person name="Boore J.L."/>
        </authorList>
    </citation>
    <scope>NUCLEOTIDE SEQUENCE [LARGE SCALE GENOMIC DNA]</scope>
</reference>
<accession>E9GJT0</accession>
<evidence type="ECO:0000256" key="6">
    <source>
        <dbReference type="SAM" id="MobiDB-lite"/>
    </source>
</evidence>
<dbReference type="HOGENOM" id="CLU_2308819_0_0_1"/>
<gene>
    <name evidence="8" type="ORF">DAPPUDRAFT_304199</name>
</gene>
<dbReference type="PhylomeDB" id="E9GJT0"/>
<evidence type="ECO:0000256" key="1">
    <source>
        <dbReference type="ARBA" id="ARBA00022723"/>
    </source>
</evidence>